<dbReference type="Proteomes" id="UP001601992">
    <property type="component" value="Unassembled WGS sequence"/>
</dbReference>
<accession>A0ABW6SA41</accession>
<keyword evidence="2" id="KW-0479">Metal-binding</keyword>
<dbReference type="RefSeq" id="WP_085997724.1">
    <property type="nucleotide sequence ID" value="NZ_JBIAQY010000013.1"/>
</dbReference>
<evidence type="ECO:0000313" key="7">
    <source>
        <dbReference type="Proteomes" id="UP001601992"/>
    </source>
</evidence>
<protein>
    <submittedName>
        <fullName evidence="6">FAD-dependent oxidoreductase</fullName>
        <ecNumber evidence="6">1.-.-.-</ecNumber>
    </submittedName>
</protein>
<proteinExistence type="predicted"/>
<evidence type="ECO:0000256" key="3">
    <source>
        <dbReference type="ARBA" id="ARBA00023002"/>
    </source>
</evidence>
<dbReference type="PANTHER" id="PTHR43498:SF1">
    <property type="entry name" value="COB--COM HETERODISULFIDE REDUCTASE IRON-SULFUR SUBUNIT A"/>
    <property type="match status" value="1"/>
</dbReference>
<organism evidence="6 7">
    <name type="scientific">Nocardia jiangxiensis</name>
    <dbReference type="NCBI Taxonomy" id="282685"/>
    <lineage>
        <taxon>Bacteria</taxon>
        <taxon>Bacillati</taxon>
        <taxon>Actinomycetota</taxon>
        <taxon>Actinomycetes</taxon>
        <taxon>Mycobacteriales</taxon>
        <taxon>Nocardiaceae</taxon>
        <taxon>Nocardia</taxon>
    </lineage>
</organism>
<name>A0ABW6SA41_9NOCA</name>
<keyword evidence="5" id="KW-0411">Iron-sulfur</keyword>
<sequence>MNAYVTEPARHTPVLGEWEVVVLGGGPSGLAAATAAARAGRSTLLVEKSGYLGGAGTGGGLSTFCGMYSNVHGEHVLTVRGHATELLERIDRLGGLRAPHLSFSDRIQAQAYDIPAYRSAADDQVLAAGAQLLYHAFAVGAVVEGSTVDGVVVESKSGRGILRGQVFIDCSGDGDLLAWTGTSHHKADPHGEMLFPSTMFRINAVDGERAGPAWKTLPRMMDEAVAAGRPRFPRRGAIVRPQRDDLEWRANATQLRNADGSAVDGTDVWQLTHGEVQGRTQAQEVFGFIRENVPGFERAYIVDIGPEIGIRETRRLLGKYVLTEEDVRSCARFEDSIGLNGWPVEAHVDGDLDIRWPYGEDPLGYNELPYRMLVPESGPANLLVAGRCASMTHGGQSAARVAGPCFAMGQAAGTAAHLALEKHGVVAEVDTALLRVHLESEGACLSLL</sequence>
<evidence type="ECO:0000256" key="2">
    <source>
        <dbReference type="ARBA" id="ARBA00022723"/>
    </source>
</evidence>
<evidence type="ECO:0000313" key="6">
    <source>
        <dbReference type="EMBL" id="MFF3572438.1"/>
    </source>
</evidence>
<comment type="caution">
    <text evidence="6">The sequence shown here is derived from an EMBL/GenBank/DDBJ whole genome shotgun (WGS) entry which is preliminary data.</text>
</comment>
<dbReference type="SUPFAM" id="SSF51905">
    <property type="entry name" value="FAD/NAD(P)-binding domain"/>
    <property type="match status" value="1"/>
</dbReference>
<keyword evidence="1" id="KW-0004">4Fe-4S</keyword>
<keyword evidence="3 6" id="KW-0560">Oxidoreductase</keyword>
<dbReference type="InterPro" id="IPR039650">
    <property type="entry name" value="HdrA-like"/>
</dbReference>
<dbReference type="GO" id="GO:0016491">
    <property type="term" value="F:oxidoreductase activity"/>
    <property type="evidence" value="ECO:0007669"/>
    <property type="project" value="UniProtKB-KW"/>
</dbReference>
<dbReference type="Pfam" id="PF12831">
    <property type="entry name" value="FAD_oxidored"/>
    <property type="match status" value="1"/>
</dbReference>
<keyword evidence="4" id="KW-0408">Iron</keyword>
<evidence type="ECO:0000256" key="1">
    <source>
        <dbReference type="ARBA" id="ARBA00022485"/>
    </source>
</evidence>
<dbReference type="EC" id="1.-.-.-" evidence="6"/>
<dbReference type="PANTHER" id="PTHR43498">
    <property type="entry name" value="FERREDOXIN:COB-COM HETERODISULFIDE REDUCTASE SUBUNIT A"/>
    <property type="match status" value="1"/>
</dbReference>
<reference evidence="6 7" key="1">
    <citation type="submission" date="2024-10" db="EMBL/GenBank/DDBJ databases">
        <title>The Natural Products Discovery Center: Release of the First 8490 Sequenced Strains for Exploring Actinobacteria Biosynthetic Diversity.</title>
        <authorList>
            <person name="Kalkreuter E."/>
            <person name="Kautsar S.A."/>
            <person name="Yang D."/>
            <person name="Bader C.D."/>
            <person name="Teijaro C.N."/>
            <person name="Fluegel L."/>
            <person name="Davis C.M."/>
            <person name="Simpson J.R."/>
            <person name="Lauterbach L."/>
            <person name="Steele A.D."/>
            <person name="Gui C."/>
            <person name="Meng S."/>
            <person name="Li G."/>
            <person name="Viehrig K."/>
            <person name="Ye F."/>
            <person name="Su P."/>
            <person name="Kiefer A.F."/>
            <person name="Nichols A."/>
            <person name="Cepeda A.J."/>
            <person name="Yan W."/>
            <person name="Fan B."/>
            <person name="Jiang Y."/>
            <person name="Adhikari A."/>
            <person name="Zheng C.-J."/>
            <person name="Schuster L."/>
            <person name="Cowan T.M."/>
            <person name="Smanski M.J."/>
            <person name="Chevrette M.G."/>
            <person name="De Carvalho L.P.S."/>
            <person name="Shen B."/>
        </authorList>
    </citation>
    <scope>NUCLEOTIDE SEQUENCE [LARGE SCALE GENOMIC DNA]</scope>
    <source>
        <strain evidence="6 7">NPDC002593</strain>
    </source>
</reference>
<gene>
    <name evidence="6" type="ORF">ACFYXQ_32190</name>
</gene>
<keyword evidence="7" id="KW-1185">Reference proteome</keyword>
<dbReference type="EMBL" id="JBIAQY010000013">
    <property type="protein sequence ID" value="MFF3572438.1"/>
    <property type="molecule type" value="Genomic_DNA"/>
</dbReference>
<dbReference type="Gene3D" id="3.50.50.60">
    <property type="entry name" value="FAD/NAD(P)-binding domain"/>
    <property type="match status" value="1"/>
</dbReference>
<evidence type="ECO:0000256" key="4">
    <source>
        <dbReference type="ARBA" id="ARBA00023004"/>
    </source>
</evidence>
<dbReference type="InterPro" id="IPR036188">
    <property type="entry name" value="FAD/NAD-bd_sf"/>
</dbReference>
<dbReference type="PRINTS" id="PR00469">
    <property type="entry name" value="PNDRDTASEII"/>
</dbReference>
<evidence type="ECO:0000256" key="5">
    <source>
        <dbReference type="ARBA" id="ARBA00023014"/>
    </source>
</evidence>